<dbReference type="SUPFAM" id="SSF52540">
    <property type="entry name" value="P-loop containing nucleoside triphosphate hydrolases"/>
    <property type="match status" value="2"/>
</dbReference>
<proteinExistence type="inferred from homology"/>
<evidence type="ECO:0000256" key="2">
    <source>
        <dbReference type="ARBA" id="ARBA00022741"/>
    </source>
</evidence>
<dbReference type="GO" id="GO:0005524">
    <property type="term" value="F:ATP binding"/>
    <property type="evidence" value="ECO:0007669"/>
    <property type="project" value="UniProtKB-KW"/>
</dbReference>
<reference evidence="6 7" key="1">
    <citation type="submission" date="2018-10" db="EMBL/GenBank/DDBJ databases">
        <title>Isolation from soil.</title>
        <authorList>
            <person name="Hu J."/>
        </authorList>
    </citation>
    <scope>NUCLEOTIDE SEQUENCE [LARGE SCALE GENOMIC DNA]</scope>
    <source>
        <strain evidence="6 7">NEAU-Ht49</strain>
    </source>
</reference>
<dbReference type="AlphaFoldDB" id="A0A3M2LMY5"/>
<dbReference type="SMART" id="SM00382">
    <property type="entry name" value="AAA"/>
    <property type="match status" value="2"/>
</dbReference>
<evidence type="ECO:0000256" key="3">
    <source>
        <dbReference type="ARBA" id="ARBA00022840"/>
    </source>
</evidence>
<feature type="domain" description="AAA+ ATPase" evidence="5">
    <location>
        <begin position="349"/>
        <end position="484"/>
    </location>
</feature>
<dbReference type="InterPro" id="IPR003959">
    <property type="entry name" value="ATPase_AAA_core"/>
</dbReference>
<dbReference type="EMBL" id="RFFG01000090">
    <property type="protein sequence ID" value="RMI38210.1"/>
    <property type="molecule type" value="Genomic_DNA"/>
</dbReference>
<dbReference type="InterPro" id="IPR000641">
    <property type="entry name" value="CbxX/CfxQ"/>
</dbReference>
<comment type="caution">
    <text evidence="6">The sequence shown here is derived from an EMBL/GenBank/DDBJ whole genome shotgun (WGS) entry which is preliminary data.</text>
</comment>
<keyword evidence="2" id="KW-0547">Nucleotide-binding</keyword>
<dbReference type="RefSeq" id="WP_122198509.1">
    <property type="nucleotide sequence ID" value="NZ_JBHSKC010000048.1"/>
</dbReference>
<dbReference type="Gene3D" id="3.40.50.300">
    <property type="entry name" value="P-loop containing nucleotide triphosphate hydrolases"/>
    <property type="match status" value="2"/>
</dbReference>
<evidence type="ECO:0000313" key="6">
    <source>
        <dbReference type="EMBL" id="RMI38210.1"/>
    </source>
</evidence>
<dbReference type="FunFam" id="3.40.50.300:FF:000216">
    <property type="entry name" value="Type VII secretion ATPase EccA"/>
    <property type="match status" value="2"/>
</dbReference>
<evidence type="ECO:0000256" key="1">
    <source>
        <dbReference type="ARBA" id="ARBA00010378"/>
    </source>
</evidence>
<evidence type="ECO:0000256" key="4">
    <source>
        <dbReference type="SAM" id="MobiDB-lite"/>
    </source>
</evidence>
<dbReference type="CDD" id="cd00009">
    <property type="entry name" value="AAA"/>
    <property type="match status" value="2"/>
</dbReference>
<feature type="region of interest" description="Disordered" evidence="4">
    <location>
        <begin position="81"/>
        <end position="136"/>
    </location>
</feature>
<dbReference type="Gene3D" id="1.10.8.60">
    <property type="match status" value="2"/>
</dbReference>
<accession>A0A3M2LMY5</accession>
<gene>
    <name evidence="6" type="ORF">EBO15_33600</name>
</gene>
<evidence type="ECO:0000259" key="5">
    <source>
        <dbReference type="SMART" id="SM00382"/>
    </source>
</evidence>
<dbReference type="Proteomes" id="UP000282674">
    <property type="component" value="Unassembled WGS sequence"/>
</dbReference>
<keyword evidence="7" id="KW-1185">Reference proteome</keyword>
<feature type="domain" description="AAA+ ATPase" evidence="5">
    <location>
        <begin position="615"/>
        <end position="753"/>
    </location>
</feature>
<dbReference type="Pfam" id="PF17866">
    <property type="entry name" value="AAA_lid_6"/>
    <property type="match status" value="1"/>
</dbReference>
<protein>
    <submittedName>
        <fullName evidence="6">AAA family ATPase</fullName>
    </submittedName>
</protein>
<comment type="similarity">
    <text evidence="1">Belongs to the CbxX/CfxQ family.</text>
</comment>
<organism evidence="6 7">
    <name type="scientific">Actinomadura harenae</name>
    <dbReference type="NCBI Taxonomy" id="2483351"/>
    <lineage>
        <taxon>Bacteria</taxon>
        <taxon>Bacillati</taxon>
        <taxon>Actinomycetota</taxon>
        <taxon>Actinomycetes</taxon>
        <taxon>Streptosporangiales</taxon>
        <taxon>Thermomonosporaceae</taxon>
        <taxon>Actinomadura</taxon>
    </lineage>
</organism>
<dbReference type="InterPro" id="IPR003593">
    <property type="entry name" value="AAA+_ATPase"/>
</dbReference>
<evidence type="ECO:0000313" key="7">
    <source>
        <dbReference type="Proteomes" id="UP000282674"/>
    </source>
</evidence>
<dbReference type="InterPro" id="IPR041627">
    <property type="entry name" value="AAA_lid_6"/>
</dbReference>
<dbReference type="Pfam" id="PF00004">
    <property type="entry name" value="AAA"/>
    <property type="match status" value="2"/>
</dbReference>
<dbReference type="OrthoDB" id="9806903at2"/>
<dbReference type="PANTHER" id="PTHR43392:SF2">
    <property type="entry name" value="AAA-TYPE ATPASE FAMILY PROTEIN _ ANKYRIN REPEAT FAMILY PROTEIN"/>
    <property type="match status" value="1"/>
</dbReference>
<dbReference type="PANTHER" id="PTHR43392">
    <property type="entry name" value="AAA-TYPE ATPASE FAMILY PROTEIN / ANKYRIN REPEAT FAMILY PROTEIN"/>
    <property type="match status" value="1"/>
</dbReference>
<keyword evidence="3" id="KW-0067">ATP-binding</keyword>
<name>A0A3M2LMY5_9ACTN</name>
<sequence>MSAELVTERLRRLSRSAQTGAPTFVVYGVGTCDAFIDGAAHRLDLGQALHDALAAAGFQRIVFFSLDHMLTVRDPAAVLRRGEPTGQAEDTGSGRGRVSRRMSGGPMGHYQVRTDAEGPGRAAAPAPTPPAGSGRMTDKAALDMIRGLMRQADVRTAVVLESIELLERWHGDLRDLATLLDSWLANRSGSANAYVLVFNQDSLAEVERFAESSRNLPRMLASAVRAERGRDDRPGLIGPPLEAELTTLIHRERIRAGLRIEDWKGLSHTVKLMARTRFPLYAWETRLRHLASQGATLDAATLRARGWISGPDVGTGTVWGRLAELKGLEPVREVLENLRWQPPAGREAPARHMVFTGNPGTGKTTIARLVGEIFLELGLLRSGHVVEVLGPDLISQYVGETALKTGQRIDEAMDGVLFIDEAYALDNSSHGKEAIDTLVPRMENDRGRLVVILAGYRPDIHKLLEANPGLRSRFPSRYHLHFPDHGPDVLLKIAHAGFAERGLAETPEFAEALAKAVERMYAHRDPESFGNARDIRELVNGTGAEWAGRVREDRELPLTPEDLPSDLLRTTAPPPAEELLAPLDALIGLGAVKDAVRDLVGQVNLARRRSCGEVVAPHMLFVGPPGTGKTTVAREIGTILHRLGLLGRDAVLEASREHLVAGYVGQTAIRTKKAINEATGGVLFIDEAYRLSRGGERDFGQEAIDTLVPEMENRRGRLVVIAACYTEEIEAFLAANPGLASRFTLRIDFPPYKVEELVAILRNLATAEGFRLTPEAEEPVRAWFAVAREQADFGNARTARGLFGEIKKRLAARVEADPAADHDEIRGEDVPHAGT</sequence>
<dbReference type="InterPro" id="IPR050773">
    <property type="entry name" value="CbxX/CfxQ_RuBisCO_ESX"/>
</dbReference>
<dbReference type="GO" id="GO:0016887">
    <property type="term" value="F:ATP hydrolysis activity"/>
    <property type="evidence" value="ECO:0007669"/>
    <property type="project" value="InterPro"/>
</dbReference>
<dbReference type="InterPro" id="IPR027417">
    <property type="entry name" value="P-loop_NTPase"/>
</dbReference>
<dbReference type="PRINTS" id="PR00819">
    <property type="entry name" value="CBXCFQXSUPER"/>
</dbReference>